<feature type="region of interest" description="Disordered" evidence="1">
    <location>
        <begin position="206"/>
        <end position="226"/>
    </location>
</feature>
<proteinExistence type="predicted"/>
<organism evidence="2 3">
    <name type="scientific">Mesorhabditis spiculigera</name>
    <dbReference type="NCBI Taxonomy" id="96644"/>
    <lineage>
        <taxon>Eukaryota</taxon>
        <taxon>Metazoa</taxon>
        <taxon>Ecdysozoa</taxon>
        <taxon>Nematoda</taxon>
        <taxon>Chromadorea</taxon>
        <taxon>Rhabditida</taxon>
        <taxon>Rhabditina</taxon>
        <taxon>Rhabditomorpha</taxon>
        <taxon>Rhabditoidea</taxon>
        <taxon>Rhabditidae</taxon>
        <taxon>Mesorhabditinae</taxon>
        <taxon>Mesorhabditis</taxon>
    </lineage>
</organism>
<dbReference type="EMBL" id="CATQJA010001189">
    <property type="protein sequence ID" value="CAJ0566233.1"/>
    <property type="molecule type" value="Genomic_DNA"/>
</dbReference>
<evidence type="ECO:0000256" key="1">
    <source>
        <dbReference type="SAM" id="MobiDB-lite"/>
    </source>
</evidence>
<comment type="caution">
    <text evidence="2">The sequence shown here is derived from an EMBL/GenBank/DDBJ whole genome shotgun (WGS) entry which is preliminary data.</text>
</comment>
<dbReference type="Proteomes" id="UP001177023">
    <property type="component" value="Unassembled WGS sequence"/>
</dbReference>
<sequence>MRRVEAAYLDFGKCSAEESAATSDLATEAGHLLCADKYLRLVTKEEADALLLDWKEQDKERLKNGNDILQTLTSAEHDVPALPKWFQMAMRDAERNAREQYQKATVKDLAKLVKRTLRARVDDAKERWDDARKETLASYERYEELASAAMAQTLGQVETKEQLVRRFEKANYGKKPRTVARLAQVPSAVDFKPYYKKRDFDFGPYYRMPDDSDTENTTSEVEEALRRPPCACDQMVAATEFLTAPPAATNQEALSAEPAASKISLNVGTISTITNKSDESNKSTSSKNTDKKSPIKSTSSKKKDKVPGPESLSVGRDMVEIVDAGVEGRRDIQGEAGRPDAERLPEKSTQAEVPPPPPAASNEDALTAEPAAAKGCLNVGTIPTILNKTGKSSKSPVTKKKDNKSPTKSTCSKKMDKESPDITNKSNKSTSSKKTKKNSPDKANKSVSTTKIGEKMCSKSSKSSKSTQNGIICCMTCCSKKKKNKSSKSSNTGSENPKVSKKPKLPPVYPNEAHDNMFQQTKQFPEEDDNGGSDPMMRA</sequence>
<protein>
    <submittedName>
        <fullName evidence="2">Uncharacterized protein</fullName>
    </submittedName>
</protein>
<name>A0AA36CC26_9BILA</name>
<feature type="region of interest" description="Disordered" evidence="1">
    <location>
        <begin position="480"/>
        <end position="539"/>
    </location>
</feature>
<feature type="compositionally biased region" description="Polar residues" evidence="1">
    <location>
        <begin position="384"/>
        <end position="396"/>
    </location>
</feature>
<gene>
    <name evidence="2" type="ORF">MSPICULIGERA_LOCUS4844</name>
</gene>
<dbReference type="AlphaFoldDB" id="A0AA36CC26"/>
<reference evidence="2" key="1">
    <citation type="submission" date="2023-06" db="EMBL/GenBank/DDBJ databases">
        <authorList>
            <person name="Delattre M."/>
        </authorList>
    </citation>
    <scope>NUCLEOTIDE SEQUENCE</scope>
    <source>
        <strain evidence="2">AF72</strain>
    </source>
</reference>
<evidence type="ECO:0000313" key="3">
    <source>
        <dbReference type="Proteomes" id="UP001177023"/>
    </source>
</evidence>
<keyword evidence="3" id="KW-1185">Reference proteome</keyword>
<accession>A0AA36CC26</accession>
<feature type="non-terminal residue" evidence="2">
    <location>
        <position position="539"/>
    </location>
</feature>
<evidence type="ECO:0000313" key="2">
    <source>
        <dbReference type="EMBL" id="CAJ0566233.1"/>
    </source>
</evidence>
<feature type="compositionally biased region" description="Basic and acidic residues" evidence="1">
    <location>
        <begin position="326"/>
        <end position="346"/>
    </location>
</feature>
<feature type="region of interest" description="Disordered" evidence="1">
    <location>
        <begin position="274"/>
        <end position="468"/>
    </location>
</feature>